<proteinExistence type="predicted"/>
<keyword evidence="3" id="KW-1185">Reference proteome</keyword>
<feature type="transmembrane region" description="Helical" evidence="1">
    <location>
        <begin position="97"/>
        <end position="119"/>
    </location>
</feature>
<evidence type="ECO:0000256" key="1">
    <source>
        <dbReference type="SAM" id="Phobius"/>
    </source>
</evidence>
<organism evidence="2 3">
    <name type="scientific">Jaapia argillacea MUCL 33604</name>
    <dbReference type="NCBI Taxonomy" id="933084"/>
    <lineage>
        <taxon>Eukaryota</taxon>
        <taxon>Fungi</taxon>
        <taxon>Dikarya</taxon>
        <taxon>Basidiomycota</taxon>
        <taxon>Agaricomycotina</taxon>
        <taxon>Agaricomycetes</taxon>
        <taxon>Agaricomycetidae</taxon>
        <taxon>Jaapiales</taxon>
        <taxon>Jaapiaceae</taxon>
        <taxon>Jaapia</taxon>
    </lineage>
</organism>
<reference evidence="3" key="1">
    <citation type="journal article" date="2014" name="Proc. Natl. Acad. Sci. U.S.A.">
        <title>Extensive sampling of basidiomycete genomes demonstrates inadequacy of the white-rot/brown-rot paradigm for wood decay fungi.</title>
        <authorList>
            <person name="Riley R."/>
            <person name="Salamov A.A."/>
            <person name="Brown D.W."/>
            <person name="Nagy L.G."/>
            <person name="Floudas D."/>
            <person name="Held B.W."/>
            <person name="Levasseur A."/>
            <person name="Lombard V."/>
            <person name="Morin E."/>
            <person name="Otillar R."/>
            <person name="Lindquist E.A."/>
            <person name="Sun H."/>
            <person name="LaButti K.M."/>
            <person name="Schmutz J."/>
            <person name="Jabbour D."/>
            <person name="Luo H."/>
            <person name="Baker S.E."/>
            <person name="Pisabarro A.G."/>
            <person name="Walton J.D."/>
            <person name="Blanchette R.A."/>
            <person name="Henrissat B."/>
            <person name="Martin F."/>
            <person name="Cullen D."/>
            <person name="Hibbett D.S."/>
            <person name="Grigoriev I.V."/>
        </authorList>
    </citation>
    <scope>NUCLEOTIDE SEQUENCE [LARGE SCALE GENOMIC DNA]</scope>
    <source>
        <strain evidence="3">MUCL 33604</strain>
    </source>
</reference>
<evidence type="ECO:0000313" key="2">
    <source>
        <dbReference type="EMBL" id="KDQ53233.1"/>
    </source>
</evidence>
<dbReference type="EMBL" id="KL197735">
    <property type="protein sequence ID" value="KDQ53233.1"/>
    <property type="molecule type" value="Genomic_DNA"/>
</dbReference>
<dbReference type="HOGENOM" id="CLU_2038416_0_0_1"/>
<dbReference type="Proteomes" id="UP000027265">
    <property type="component" value="Unassembled WGS sequence"/>
</dbReference>
<sequence>MVGKFGTIFRVFLGCDKWLEVTRMTSRWGEIIFSVCDDNVHSVREYQHMSELLAMIARMINKGVSKAKGRVSIDNSASLISCFCLISDGATTISNKLWILGVVQLLLLASTGLSGTLSLNA</sequence>
<dbReference type="AlphaFoldDB" id="A0A067PE93"/>
<keyword evidence="1" id="KW-1133">Transmembrane helix</keyword>
<name>A0A067PE93_9AGAM</name>
<dbReference type="InParanoid" id="A0A067PE93"/>
<evidence type="ECO:0000313" key="3">
    <source>
        <dbReference type="Proteomes" id="UP000027265"/>
    </source>
</evidence>
<protein>
    <submittedName>
        <fullName evidence="2">Uncharacterized protein</fullName>
    </submittedName>
</protein>
<accession>A0A067PE93</accession>
<keyword evidence="1" id="KW-0472">Membrane</keyword>
<gene>
    <name evidence="2" type="ORF">JAAARDRAFT_438834</name>
</gene>
<keyword evidence="1" id="KW-0812">Transmembrane</keyword>